<accession>A0ACA9RKL7</accession>
<feature type="non-terminal residue" evidence="1">
    <location>
        <position position="1"/>
    </location>
</feature>
<sequence>LSVVIYLDEVLTQESSGTVGLVVIPDERRFTNDALLRAK</sequence>
<protein>
    <submittedName>
        <fullName evidence="1">9262_t:CDS:1</fullName>
    </submittedName>
</protein>
<evidence type="ECO:0000313" key="1">
    <source>
        <dbReference type="EMBL" id="CAG8797814.1"/>
    </source>
</evidence>
<proteinExistence type="predicted"/>
<feature type="non-terminal residue" evidence="1">
    <location>
        <position position="39"/>
    </location>
</feature>
<keyword evidence="2" id="KW-1185">Reference proteome</keyword>
<reference evidence="1" key="1">
    <citation type="submission" date="2021-06" db="EMBL/GenBank/DDBJ databases">
        <authorList>
            <person name="Kallberg Y."/>
            <person name="Tangrot J."/>
            <person name="Rosling A."/>
        </authorList>
    </citation>
    <scope>NUCLEOTIDE SEQUENCE</scope>
    <source>
        <strain evidence="1">MA461A</strain>
    </source>
</reference>
<dbReference type="Proteomes" id="UP000789920">
    <property type="component" value="Unassembled WGS sequence"/>
</dbReference>
<evidence type="ECO:0000313" key="2">
    <source>
        <dbReference type="Proteomes" id="UP000789920"/>
    </source>
</evidence>
<gene>
    <name evidence="1" type="ORF">RPERSI_LOCUS20411</name>
</gene>
<dbReference type="EMBL" id="CAJVQC010057642">
    <property type="protein sequence ID" value="CAG8797814.1"/>
    <property type="molecule type" value="Genomic_DNA"/>
</dbReference>
<name>A0ACA9RKL7_9GLOM</name>
<organism evidence="1 2">
    <name type="scientific">Racocetra persica</name>
    <dbReference type="NCBI Taxonomy" id="160502"/>
    <lineage>
        <taxon>Eukaryota</taxon>
        <taxon>Fungi</taxon>
        <taxon>Fungi incertae sedis</taxon>
        <taxon>Mucoromycota</taxon>
        <taxon>Glomeromycotina</taxon>
        <taxon>Glomeromycetes</taxon>
        <taxon>Diversisporales</taxon>
        <taxon>Gigasporaceae</taxon>
        <taxon>Racocetra</taxon>
    </lineage>
</organism>
<comment type="caution">
    <text evidence="1">The sequence shown here is derived from an EMBL/GenBank/DDBJ whole genome shotgun (WGS) entry which is preliminary data.</text>
</comment>